<name>Q6QW33_AZOBR</name>
<reference evidence="2" key="1">
    <citation type="journal article" date="2004" name="FEMS Microbiol. Lett.">
        <title>Annotation of the pRhico plasmid of Azospirillum brasilense reveals its role in determining the outer surface composition.</title>
        <authorList>
            <person name="Vanbleu E."/>
            <person name="Marchal K."/>
            <person name="Lambrecht M."/>
            <person name="Mathys J."/>
            <person name="Vanderleyden J."/>
        </authorList>
    </citation>
    <scope>NUCLEOTIDE SEQUENCE</scope>
    <source>
        <plasmid evidence="2">90 MDa</plasmid>
    </source>
</reference>
<evidence type="ECO:0000256" key="1">
    <source>
        <dbReference type="SAM" id="MobiDB-lite"/>
    </source>
</evidence>
<feature type="compositionally biased region" description="Basic residues" evidence="1">
    <location>
        <begin position="37"/>
        <end position="50"/>
    </location>
</feature>
<proteinExistence type="predicted"/>
<gene>
    <name evidence="2" type="ORF">pRhico070</name>
</gene>
<keyword evidence="2" id="KW-0614">Plasmid</keyword>
<evidence type="ECO:0000313" key="2">
    <source>
        <dbReference type="EMBL" id="AAS83032.1"/>
    </source>
</evidence>
<accession>Q6QW33</accession>
<sequence>MRFPVWSSTKRRGRFDHALRQGSAGHPHTRCGGPRDGRRHLGLPHPRKRAPVPGDHGSAVPGPASSGRRCQSPPKCTRSESPEMTDNLRHWDPLYKTDPAHTKQFTRTGGFRGTAIKPIYATQKMTEHFGPVGIGWGMTKPEYLIQSAGSEIAIYCTVGLWYLDNGVKSEVVWGVGGDIIAKSRNDGKLSLDDEAAKKSYTDALGNAMKQLGVGGDVHMGQFDDLKYRQDVEREFAEKRQDEKPDPKAIVAEMTKALRGAKDREHLDGLWDAVKTDFGKIGKAEQDAVAAVFDQEAARVLTDEFGRCGSLDALRDLWSAAQGYMHPMTADQKAAVTDAKDRRKRALMASVPSQAAE</sequence>
<feature type="region of interest" description="Disordered" evidence="1">
    <location>
        <begin position="1"/>
        <end position="108"/>
    </location>
</feature>
<dbReference type="AlphaFoldDB" id="Q6QW33"/>
<protein>
    <submittedName>
        <fullName evidence="2">Uncharacterized protein</fullName>
    </submittedName>
</protein>
<feature type="compositionally biased region" description="Basic and acidic residues" evidence="1">
    <location>
        <begin position="77"/>
        <end position="101"/>
    </location>
</feature>
<dbReference type="EMBL" id="AY523975">
    <property type="protein sequence ID" value="AAS83032.1"/>
    <property type="molecule type" value="Genomic_DNA"/>
</dbReference>
<organism evidence="2">
    <name type="scientific">Azospirillum brasilense</name>
    <dbReference type="NCBI Taxonomy" id="192"/>
    <lineage>
        <taxon>Bacteria</taxon>
        <taxon>Pseudomonadati</taxon>
        <taxon>Pseudomonadota</taxon>
        <taxon>Alphaproteobacteria</taxon>
        <taxon>Rhodospirillales</taxon>
        <taxon>Azospirillaceae</taxon>
        <taxon>Azospirillum</taxon>
    </lineage>
</organism>
<geneLocation type="plasmid" evidence="2">
    <name>90 MDa</name>
</geneLocation>